<sequence>MSKHLTNINHCKNCGFQIDHYSFCPDCGAKKITKRITFKNLTQEFSDRFLNLDNSFIRTFIHLFTKPNIVIDGFINGLRKRYVNVFSYFAISLTIASLYSFILAKYKDVIFSNVFTDANQIKASKVASDFSFEYQSLISFLTIPVLALISRLVFLNYKKYNLTEHFVIYLYAYSHITMVISFITLPLILTVKNLSLILWIQFPVSIIYSAYVLKKLYEISIKKILLKTLLFSIIMAVLFVIFSIIVAIIMMKTGVMNGEATSSI</sequence>
<evidence type="ECO:0000256" key="1">
    <source>
        <dbReference type="SAM" id="Phobius"/>
    </source>
</evidence>
<dbReference type="Pfam" id="PF12412">
    <property type="entry name" value="DUF3667"/>
    <property type="match status" value="1"/>
</dbReference>
<feature type="transmembrane region" description="Helical" evidence="1">
    <location>
        <begin position="194"/>
        <end position="213"/>
    </location>
</feature>
<reference evidence="2 3" key="1">
    <citation type="submission" date="2016-10" db="EMBL/GenBank/DDBJ databases">
        <authorList>
            <person name="de Groot N.N."/>
        </authorList>
    </citation>
    <scope>NUCLEOTIDE SEQUENCE [LARGE SCALE GENOMIC DNA]</scope>
    <source>
        <strain evidence="2 3">DSM 25232</strain>
    </source>
</reference>
<feature type="transmembrane region" description="Helical" evidence="1">
    <location>
        <begin position="85"/>
        <end position="104"/>
    </location>
</feature>
<name>A0A1H7UK43_AQUAM</name>
<dbReference type="OrthoDB" id="1143019at2"/>
<accession>A0A1H7UK43</accession>
<proteinExistence type="predicted"/>
<dbReference type="AlphaFoldDB" id="A0A1H7UK43"/>
<keyword evidence="3" id="KW-1185">Reference proteome</keyword>
<gene>
    <name evidence="2" type="ORF">SAMN04487910_3745</name>
</gene>
<dbReference type="EMBL" id="FOAB01000007">
    <property type="protein sequence ID" value="SEL96667.1"/>
    <property type="molecule type" value="Genomic_DNA"/>
</dbReference>
<evidence type="ECO:0000313" key="3">
    <source>
        <dbReference type="Proteomes" id="UP000198521"/>
    </source>
</evidence>
<feature type="transmembrane region" description="Helical" evidence="1">
    <location>
        <begin position="166"/>
        <end position="188"/>
    </location>
</feature>
<dbReference type="Proteomes" id="UP000198521">
    <property type="component" value="Unassembled WGS sequence"/>
</dbReference>
<keyword evidence="1" id="KW-1133">Transmembrane helix</keyword>
<feature type="transmembrane region" description="Helical" evidence="1">
    <location>
        <begin position="225"/>
        <end position="251"/>
    </location>
</feature>
<evidence type="ECO:0008006" key="4">
    <source>
        <dbReference type="Google" id="ProtNLM"/>
    </source>
</evidence>
<dbReference type="RefSeq" id="WP_091411266.1">
    <property type="nucleotide sequence ID" value="NZ_FOAB01000007.1"/>
</dbReference>
<keyword evidence="1" id="KW-0812">Transmembrane</keyword>
<organism evidence="2 3">
    <name type="scientific">Aquimarina amphilecti</name>
    <dbReference type="NCBI Taxonomy" id="1038014"/>
    <lineage>
        <taxon>Bacteria</taxon>
        <taxon>Pseudomonadati</taxon>
        <taxon>Bacteroidota</taxon>
        <taxon>Flavobacteriia</taxon>
        <taxon>Flavobacteriales</taxon>
        <taxon>Flavobacteriaceae</taxon>
        <taxon>Aquimarina</taxon>
    </lineage>
</organism>
<protein>
    <recommendedName>
        <fullName evidence="4">DUF3667 domain-containing protein</fullName>
    </recommendedName>
</protein>
<keyword evidence="1" id="KW-0472">Membrane</keyword>
<feature type="transmembrane region" description="Helical" evidence="1">
    <location>
        <begin position="134"/>
        <end position="154"/>
    </location>
</feature>
<dbReference type="InterPro" id="IPR022134">
    <property type="entry name" value="DUF3667"/>
</dbReference>
<evidence type="ECO:0000313" key="2">
    <source>
        <dbReference type="EMBL" id="SEL96667.1"/>
    </source>
</evidence>
<dbReference type="STRING" id="1038014.SAMN04487910_3745"/>